<proteinExistence type="predicted"/>
<dbReference type="AlphaFoldDB" id="A0A9P8P8W1"/>
<organism evidence="1 2">
    <name type="scientific">Ogataea philodendri</name>
    <dbReference type="NCBI Taxonomy" id="1378263"/>
    <lineage>
        <taxon>Eukaryota</taxon>
        <taxon>Fungi</taxon>
        <taxon>Dikarya</taxon>
        <taxon>Ascomycota</taxon>
        <taxon>Saccharomycotina</taxon>
        <taxon>Pichiomycetes</taxon>
        <taxon>Pichiales</taxon>
        <taxon>Pichiaceae</taxon>
        <taxon>Ogataea</taxon>
    </lineage>
</organism>
<protein>
    <submittedName>
        <fullName evidence="1">Uncharacterized protein</fullName>
    </submittedName>
</protein>
<dbReference type="Proteomes" id="UP000769157">
    <property type="component" value="Unassembled WGS sequence"/>
</dbReference>
<dbReference type="RefSeq" id="XP_046062329.1">
    <property type="nucleotide sequence ID" value="XM_046204115.1"/>
</dbReference>
<comment type="caution">
    <text evidence="1">The sequence shown here is derived from an EMBL/GenBank/DDBJ whole genome shotgun (WGS) entry which is preliminary data.</text>
</comment>
<name>A0A9P8P8W1_9ASCO</name>
<reference evidence="1" key="2">
    <citation type="submission" date="2021-01" db="EMBL/GenBank/DDBJ databases">
        <authorList>
            <person name="Schikora-Tamarit M.A."/>
        </authorList>
    </citation>
    <scope>NUCLEOTIDE SEQUENCE</scope>
    <source>
        <strain evidence="1">CBS6075</strain>
    </source>
</reference>
<evidence type="ECO:0000313" key="1">
    <source>
        <dbReference type="EMBL" id="KAH3667517.1"/>
    </source>
</evidence>
<gene>
    <name evidence="1" type="ORF">OGAPHI_003166</name>
</gene>
<dbReference type="GeneID" id="70235133"/>
<reference evidence="1" key="1">
    <citation type="journal article" date="2021" name="Open Biol.">
        <title>Shared evolutionary footprints suggest mitochondrial oxidative damage underlies multiple complex I losses in fungi.</title>
        <authorList>
            <person name="Schikora-Tamarit M.A."/>
            <person name="Marcet-Houben M."/>
            <person name="Nosek J."/>
            <person name="Gabaldon T."/>
        </authorList>
    </citation>
    <scope>NUCLEOTIDE SEQUENCE</scope>
    <source>
        <strain evidence="1">CBS6075</strain>
    </source>
</reference>
<keyword evidence="2" id="KW-1185">Reference proteome</keyword>
<dbReference type="EMBL" id="JAEUBE010000183">
    <property type="protein sequence ID" value="KAH3667517.1"/>
    <property type="molecule type" value="Genomic_DNA"/>
</dbReference>
<evidence type="ECO:0000313" key="2">
    <source>
        <dbReference type="Proteomes" id="UP000769157"/>
    </source>
</evidence>
<accession>A0A9P8P8W1</accession>
<sequence length="153" mass="16324">MITLMLPFLGSLESFIASSAFSNGKRCVTNGFTSMIPSLISLITGGHDWWYLFMNLTSISAKESFMNGKLLNVGLPTPITVMEPPLLATSIWYVLTLGISFFANSNLSAERSEMTSGEAPLALAITKVANPIGPAPQIIAPLPSSNSALSTPW</sequence>